<feature type="compositionally biased region" description="Low complexity" evidence="1">
    <location>
        <begin position="671"/>
        <end position="689"/>
    </location>
</feature>
<feature type="compositionally biased region" description="Acidic residues" evidence="1">
    <location>
        <begin position="375"/>
        <end position="384"/>
    </location>
</feature>
<evidence type="ECO:0000256" key="1">
    <source>
        <dbReference type="SAM" id="MobiDB-lite"/>
    </source>
</evidence>
<feature type="region of interest" description="Disordered" evidence="1">
    <location>
        <begin position="415"/>
        <end position="608"/>
    </location>
</feature>
<feature type="compositionally biased region" description="Pro residues" evidence="1">
    <location>
        <begin position="708"/>
        <end position="725"/>
    </location>
</feature>
<name>A0A7S4UY90_9STRA</name>
<feature type="compositionally biased region" description="Low complexity" evidence="1">
    <location>
        <begin position="1059"/>
        <end position="1073"/>
    </location>
</feature>
<reference evidence="2" key="1">
    <citation type="submission" date="2021-01" db="EMBL/GenBank/DDBJ databases">
        <authorList>
            <person name="Corre E."/>
            <person name="Pelletier E."/>
            <person name="Niang G."/>
            <person name="Scheremetjew M."/>
            <person name="Finn R."/>
            <person name="Kale V."/>
            <person name="Holt S."/>
            <person name="Cochrane G."/>
            <person name="Meng A."/>
            <person name="Brown T."/>
            <person name="Cohen L."/>
        </authorList>
    </citation>
    <scope>NUCLEOTIDE SEQUENCE</scope>
    <source>
        <strain evidence="2">GSO104</strain>
    </source>
</reference>
<feature type="compositionally biased region" description="Pro residues" evidence="1">
    <location>
        <begin position="587"/>
        <end position="607"/>
    </location>
</feature>
<protein>
    <submittedName>
        <fullName evidence="2">Uncharacterized protein</fullName>
    </submittedName>
</protein>
<feature type="compositionally biased region" description="Polar residues" evidence="1">
    <location>
        <begin position="534"/>
        <end position="544"/>
    </location>
</feature>
<feature type="compositionally biased region" description="Low complexity" evidence="1">
    <location>
        <begin position="1000"/>
        <end position="1021"/>
    </location>
</feature>
<feature type="compositionally biased region" description="Low complexity" evidence="1">
    <location>
        <begin position="817"/>
        <end position="827"/>
    </location>
</feature>
<gene>
    <name evidence="2" type="ORF">DBRI00130_LOCUS643</name>
</gene>
<feature type="region of interest" description="Disordered" evidence="1">
    <location>
        <begin position="659"/>
        <end position="833"/>
    </location>
</feature>
<feature type="region of interest" description="Disordered" evidence="1">
    <location>
        <begin position="52"/>
        <end position="197"/>
    </location>
</feature>
<feature type="region of interest" description="Disordered" evidence="1">
    <location>
        <begin position="350"/>
        <end position="384"/>
    </location>
</feature>
<feature type="region of interest" description="Disordered" evidence="1">
    <location>
        <begin position="1260"/>
        <end position="1324"/>
    </location>
</feature>
<feature type="compositionally biased region" description="Basic residues" evidence="1">
    <location>
        <begin position="358"/>
        <end position="371"/>
    </location>
</feature>
<feature type="compositionally biased region" description="Pro residues" evidence="1">
    <location>
        <begin position="757"/>
        <end position="772"/>
    </location>
</feature>
<evidence type="ECO:0000313" key="2">
    <source>
        <dbReference type="EMBL" id="CAE4579074.1"/>
    </source>
</evidence>
<organism evidence="2">
    <name type="scientific">Ditylum brightwellii</name>
    <dbReference type="NCBI Taxonomy" id="49249"/>
    <lineage>
        <taxon>Eukaryota</taxon>
        <taxon>Sar</taxon>
        <taxon>Stramenopiles</taxon>
        <taxon>Ochrophyta</taxon>
        <taxon>Bacillariophyta</taxon>
        <taxon>Mediophyceae</taxon>
        <taxon>Lithodesmiophycidae</taxon>
        <taxon>Lithodesmiales</taxon>
        <taxon>Lithodesmiaceae</taxon>
        <taxon>Ditylum</taxon>
    </lineage>
</organism>
<feature type="compositionally biased region" description="Basic and acidic residues" evidence="1">
    <location>
        <begin position="1311"/>
        <end position="1324"/>
    </location>
</feature>
<feature type="compositionally biased region" description="Pro residues" evidence="1">
    <location>
        <begin position="180"/>
        <end position="191"/>
    </location>
</feature>
<dbReference type="EMBL" id="HBNS01000818">
    <property type="protein sequence ID" value="CAE4579074.1"/>
    <property type="molecule type" value="Transcribed_RNA"/>
</dbReference>
<feature type="compositionally biased region" description="Basic and acidic residues" evidence="1">
    <location>
        <begin position="478"/>
        <end position="494"/>
    </location>
</feature>
<feature type="compositionally biased region" description="Low complexity" evidence="1">
    <location>
        <begin position="561"/>
        <end position="584"/>
    </location>
</feature>
<feature type="compositionally biased region" description="Basic residues" evidence="1">
    <location>
        <begin position="115"/>
        <end position="135"/>
    </location>
</feature>
<accession>A0A7S4UY90</accession>
<feature type="region of interest" description="Disordered" evidence="1">
    <location>
        <begin position="263"/>
        <end position="287"/>
    </location>
</feature>
<sequence length="1324" mass="142157">MPSEQGMPPSNILISPTTSSWCCDYCGLGGFRSYEEAVRHESECGCGDRASADAAARKRPRPGSSPQTLSVYAPTPEDRHELHPHRQAKDEFQSPSIHRPFSHGDPNPLMTPAHSRPHQHHYGHHPSPQYRHHHHEPSPMVRPSHHQLRSSPSPSPSDAPGGHRARSWDGMGGEATPASHRPPAPSPPPAATPASLASTPQHYNMSLLMSHTPLARSSVTGAPRQPPMVLLPLTEGHRYRSALVLTEHDSVACQNIQVFRASPEDVADHSGSSPERGEDKSSTGGSSIAVGQVGLRCIHCSRSPLASAIYNTVFPGSIGSMGASIRMMSQRHFPACGMTPHDVQEVMARAADEEADKRMRRHREKTQGGRRGKNDEDDGDESDADEKEALLNFCVEFCRKENIVNRQPAKTGLVFGGSLHEDHHPGSSPLSSKMKREANTSHQMGFNHPSPSPLRPHGPMGESSMMVQPTPLASKKRPQGERPNLDVGKPEKEPTISQPPLPYTSGDPPGKSQRGGGGGNAPVPTSMDPGYPPFSQSHRTSSPGPGSMMMQGHGPPHSMYGQGAPPSQHPGSSPPGDIDQPLAGAPGGPPHPQHGPVPQYDPSPSSPNFPFYQDGYGAWICRYCVSLPPFYKNPTCVWNHPSQSPPSNGFIEQHLRACQGYNQPQPPPTHHPGAGPPMHHQQGHMYGPPHQHPPAHHQYQPHPHGPHQGPPPPTYPPGQQPPPGPHGAHPHHPQGSWGTPPGGPPPPHQGMVQHPQGQPPPPHGGIPSPHYPPPHDHPQHGSGGPPPYAPYPGPHPPPHGMPHQPPMMHGSPHDHGGSPSRQGGQQPMYPEGSDAAMQSSIDYLIAAEREYKAALHGKDEIWDDLVLSEDKLLLTDYFFHLMKQLRLCRFSESDRKTRGGKRENIAIGYGGLQCIHCSDTPNSRKFFWSNVDRLANSFAEIPGHILKCRRCPSQTKNAITELKRRHPDQMARLPRGSQKVFFRRMWRRLHDGDEDAADAAAATIKVPSSASPSKSSKLPSSGIKEEGSEGVSPGVGGGVPHTPIASRTLRGATSQAADVTSSSMSTPVASASSREVGGMLSADTTDGAARALAASAAGVPPQKPILLAIDEDKEWLSDMDCFVRLNVEAFCATDEDVAVAASDRKYPITRGQVGIRCLHCATSKNGEGARGTAVSFPYSISGIYESVREFQRVHLDSCNNLPVDVRDKLTSLKGSSSLSSVLRRYYVLAAKALGMYDTSDGIRAGGETVPVDATGYEFSSSGSATSAMKQEATPMGGTSSSGVSPFEAGGPSVTPLESRKRKAGSPCPDEGSIKKCSRDLNRDI</sequence>
<proteinExistence type="predicted"/>
<feature type="region of interest" description="Disordered" evidence="1">
    <location>
        <begin position="1000"/>
        <end position="1081"/>
    </location>
</feature>
<feature type="compositionally biased region" description="Pro residues" evidence="1">
    <location>
        <begin position="784"/>
        <end position="805"/>
    </location>
</feature>